<proteinExistence type="inferred from homology"/>
<keyword evidence="6 10" id="KW-1133">Transmembrane helix</keyword>
<dbReference type="Gene3D" id="1.10.287.3510">
    <property type="match status" value="1"/>
</dbReference>
<organism evidence="11">
    <name type="scientific">Brachidontes exustus</name>
    <name type="common">Scorched mussel</name>
    <name type="synonym">Mytilus exustus</name>
    <dbReference type="NCBI Taxonomy" id="40254"/>
    <lineage>
        <taxon>Eukaryota</taxon>
        <taxon>Metazoa</taxon>
        <taxon>Spiralia</taxon>
        <taxon>Lophotrochozoa</taxon>
        <taxon>Mollusca</taxon>
        <taxon>Bivalvia</taxon>
        <taxon>Autobranchia</taxon>
        <taxon>Pteriomorphia</taxon>
        <taxon>Mytilida</taxon>
        <taxon>Mytiloidea</taxon>
        <taxon>Mytilidae</taxon>
        <taxon>Brachidontinae</taxon>
        <taxon>Brachidontes</taxon>
    </lineage>
</organism>
<comment type="subcellular location">
    <subcellularLocation>
        <location evidence="1">Membrane</location>
        <topology evidence="1">Multi-pass membrane protein</topology>
    </subcellularLocation>
</comment>
<evidence type="ECO:0000256" key="3">
    <source>
        <dbReference type="ARBA" id="ARBA00016612"/>
    </source>
</evidence>
<geneLocation type="mitochondrion" evidence="11"/>
<accession>A0A0U1V5X8</accession>
<comment type="similarity">
    <text evidence="2">Belongs to the complex I subunit 4L family.</text>
</comment>
<evidence type="ECO:0000256" key="4">
    <source>
        <dbReference type="ARBA" id="ARBA00022692"/>
    </source>
</evidence>
<evidence type="ECO:0000256" key="9">
    <source>
        <dbReference type="ARBA" id="ARBA00031586"/>
    </source>
</evidence>
<evidence type="ECO:0000256" key="1">
    <source>
        <dbReference type="ARBA" id="ARBA00004141"/>
    </source>
</evidence>
<dbReference type="SMR" id="A0A0U1V5X8"/>
<sequence length="90" mass="9807">MKVFISLFFVLGVFITLYQRTHLISVFLGMEFITLSVIAMSAVSMTSMSCFVLLVMCMAVCEASVALALIVSMVRVSGSDKSVNLILDKS</sequence>
<dbReference type="Pfam" id="PF00420">
    <property type="entry name" value="Oxidored_q2"/>
    <property type="match status" value="1"/>
</dbReference>
<evidence type="ECO:0000256" key="8">
    <source>
        <dbReference type="ARBA" id="ARBA00023136"/>
    </source>
</evidence>
<keyword evidence="11" id="KW-0496">Mitochondrion</keyword>
<name>A0A0U1V5X8_BRAEX</name>
<keyword evidence="5" id="KW-1278">Translocase</keyword>
<dbReference type="AlphaFoldDB" id="A0A0U1V5X8"/>
<keyword evidence="7" id="KW-0520">NAD</keyword>
<keyword evidence="8 10" id="KW-0472">Membrane</keyword>
<evidence type="ECO:0000256" key="10">
    <source>
        <dbReference type="SAM" id="Phobius"/>
    </source>
</evidence>
<reference evidence="11" key="1">
    <citation type="journal article" date="2014" name="Mitochondrial DNA">
        <title>The F type mitochondrial genome of the scorched mussel: Brachidontes exustus, (Mytiloida, Mytilidae).</title>
        <authorList>
            <person name="Bennett K.F."/>
            <person name="Bailey A.W."/>
            <person name="Brambert D.J."/>
            <person name="Ferhati E.W."/>
            <person name="Karson C.A."/>
            <person name="Nafasat U."/>
            <person name="Wadleigh J.K."/>
            <person name="Wright A.H."/>
        </authorList>
    </citation>
    <scope>NUCLEOTIDE SEQUENCE</scope>
    <source>
        <tissue evidence="11">Muscle</tissue>
    </source>
</reference>
<feature type="transmembrane region" description="Helical" evidence="10">
    <location>
        <begin position="25"/>
        <end position="43"/>
    </location>
</feature>
<dbReference type="CTD" id="4539"/>
<evidence type="ECO:0000313" key="11">
    <source>
        <dbReference type="EMBL" id="AIM58711.1"/>
    </source>
</evidence>
<gene>
    <name evidence="11" type="primary">ND4L</name>
</gene>
<dbReference type="InterPro" id="IPR039428">
    <property type="entry name" value="NUOK/Mnh_C1-like"/>
</dbReference>
<feature type="transmembrane region" description="Helical" evidence="10">
    <location>
        <begin position="50"/>
        <end position="74"/>
    </location>
</feature>
<evidence type="ECO:0000256" key="6">
    <source>
        <dbReference type="ARBA" id="ARBA00022989"/>
    </source>
</evidence>
<dbReference type="RefSeq" id="YP_009058840.1">
    <property type="nucleotide sequence ID" value="NC_024882.1"/>
</dbReference>
<keyword evidence="4 10" id="KW-0812">Transmembrane</keyword>
<dbReference type="GO" id="GO:0016020">
    <property type="term" value="C:membrane"/>
    <property type="evidence" value="ECO:0007669"/>
    <property type="project" value="UniProtKB-SubCell"/>
</dbReference>
<dbReference type="EMBL" id="KM233636">
    <property type="protein sequence ID" value="AIM58711.1"/>
    <property type="molecule type" value="Genomic_DNA"/>
</dbReference>
<evidence type="ECO:0000256" key="7">
    <source>
        <dbReference type="ARBA" id="ARBA00023027"/>
    </source>
</evidence>
<evidence type="ECO:0000256" key="2">
    <source>
        <dbReference type="ARBA" id="ARBA00010519"/>
    </source>
</evidence>
<dbReference type="GeneID" id="20357287"/>
<protein>
    <recommendedName>
        <fullName evidence="3">NADH-ubiquinone oxidoreductase chain 4L</fullName>
    </recommendedName>
    <alternativeName>
        <fullName evidence="9">NADH dehydrogenase subunit 4L</fullName>
    </alternativeName>
</protein>
<evidence type="ECO:0000256" key="5">
    <source>
        <dbReference type="ARBA" id="ARBA00022967"/>
    </source>
</evidence>